<gene>
    <name evidence="2" type="ORF">ACFSR9_11485</name>
</gene>
<evidence type="ECO:0000313" key="3">
    <source>
        <dbReference type="Proteomes" id="UP001597475"/>
    </source>
</evidence>
<evidence type="ECO:0000313" key="2">
    <source>
        <dbReference type="EMBL" id="MFD2610052.1"/>
    </source>
</evidence>
<organism evidence="2 3">
    <name type="scientific">Deinococcus taklimakanensis</name>
    <dbReference type="NCBI Taxonomy" id="536443"/>
    <lineage>
        <taxon>Bacteria</taxon>
        <taxon>Thermotogati</taxon>
        <taxon>Deinococcota</taxon>
        <taxon>Deinococci</taxon>
        <taxon>Deinococcales</taxon>
        <taxon>Deinococcaceae</taxon>
        <taxon>Deinococcus</taxon>
    </lineage>
</organism>
<keyword evidence="3" id="KW-1185">Reference proteome</keyword>
<sequence length="98" mass="10218">MPEDHPFLALTPARPEGETSAGAAPDALFDLAVNRAAAALRGLGRADALAAWHARTRFARRVPLDAVKAALALRPAQGDCHWAGGPEGGWVEGKAPFP</sequence>
<proteinExistence type="predicted"/>
<protein>
    <recommendedName>
        <fullName evidence="4">4'-phosphopantetheinyl transferase</fullName>
    </recommendedName>
</protein>
<feature type="region of interest" description="Disordered" evidence="1">
    <location>
        <begin position="1"/>
        <end position="22"/>
    </location>
</feature>
<reference evidence="3" key="1">
    <citation type="journal article" date="2019" name="Int. J. Syst. Evol. Microbiol.">
        <title>The Global Catalogue of Microorganisms (GCM) 10K type strain sequencing project: providing services to taxonomists for standard genome sequencing and annotation.</title>
        <authorList>
            <consortium name="The Broad Institute Genomics Platform"/>
            <consortium name="The Broad Institute Genome Sequencing Center for Infectious Disease"/>
            <person name="Wu L."/>
            <person name="Ma J."/>
        </authorList>
    </citation>
    <scope>NUCLEOTIDE SEQUENCE [LARGE SCALE GENOMIC DNA]</scope>
    <source>
        <strain evidence="3">KCTC 33842</strain>
    </source>
</reference>
<dbReference type="EMBL" id="JBHUMK010000049">
    <property type="protein sequence ID" value="MFD2610052.1"/>
    <property type="molecule type" value="Genomic_DNA"/>
</dbReference>
<accession>A0ABW5P414</accession>
<dbReference type="Proteomes" id="UP001597475">
    <property type="component" value="Unassembled WGS sequence"/>
</dbReference>
<dbReference type="RefSeq" id="WP_386845912.1">
    <property type="nucleotide sequence ID" value="NZ_JBHUMK010000049.1"/>
</dbReference>
<evidence type="ECO:0008006" key="4">
    <source>
        <dbReference type="Google" id="ProtNLM"/>
    </source>
</evidence>
<evidence type="ECO:0000256" key="1">
    <source>
        <dbReference type="SAM" id="MobiDB-lite"/>
    </source>
</evidence>
<comment type="caution">
    <text evidence="2">The sequence shown here is derived from an EMBL/GenBank/DDBJ whole genome shotgun (WGS) entry which is preliminary data.</text>
</comment>
<name>A0ABW5P414_9DEIO</name>